<protein>
    <submittedName>
        <fullName evidence="2">Uroporphyrinogen-III synthase</fullName>
    </submittedName>
</protein>
<evidence type="ECO:0000313" key="3">
    <source>
        <dbReference type="Proteomes" id="UP001201985"/>
    </source>
</evidence>
<dbReference type="EMBL" id="JALBUU010000004">
    <property type="protein sequence ID" value="MCI0753977.1"/>
    <property type="molecule type" value="Genomic_DNA"/>
</dbReference>
<evidence type="ECO:0000259" key="1">
    <source>
        <dbReference type="Pfam" id="PF02602"/>
    </source>
</evidence>
<keyword evidence="3" id="KW-1185">Reference proteome</keyword>
<dbReference type="InterPro" id="IPR003754">
    <property type="entry name" value="4pyrrol_synth_uPrphyn_synth"/>
</dbReference>
<evidence type="ECO:0000313" key="2">
    <source>
        <dbReference type="EMBL" id="MCI0753977.1"/>
    </source>
</evidence>
<dbReference type="InterPro" id="IPR036108">
    <property type="entry name" value="4pyrrol_syn_uPrphyn_synt_sf"/>
</dbReference>
<dbReference type="Gene3D" id="3.40.50.10090">
    <property type="match status" value="2"/>
</dbReference>
<sequence>MPPRGVLITRPEPGCAETAAAVAALGWQPVLAPALRLQSLPLALPAGLAPQAVLLPSRAAARALASTAATAWPVLAVGSGTAAEARRAGFAAVDEAEGDAASLAGLAARRLDPRKGALLLAVGRGYSVALVAALRERGFTVWRRVVYAARPAAALPDSAVAALHAGGVRAALFLSPRSARIAQHLLRQAGLIENLRDIEALALSTRIAAALADMPWKAIRATAKPDFPALLALLGPTPGKPNGRPDSEGQE</sequence>
<dbReference type="CDD" id="cd06578">
    <property type="entry name" value="HemD"/>
    <property type="match status" value="1"/>
</dbReference>
<dbReference type="Proteomes" id="UP001201985">
    <property type="component" value="Unassembled WGS sequence"/>
</dbReference>
<accession>A0ABS9W438</accession>
<dbReference type="Pfam" id="PF02602">
    <property type="entry name" value="HEM4"/>
    <property type="match status" value="1"/>
</dbReference>
<dbReference type="SUPFAM" id="SSF69618">
    <property type="entry name" value="HemD-like"/>
    <property type="match status" value="1"/>
</dbReference>
<gene>
    <name evidence="2" type="ORF">MON41_09430</name>
</gene>
<feature type="domain" description="Tetrapyrrole biosynthesis uroporphyrinogen III synthase" evidence="1">
    <location>
        <begin position="17"/>
        <end position="231"/>
    </location>
</feature>
<reference evidence="2 3" key="1">
    <citation type="submission" date="2022-03" db="EMBL/GenBank/DDBJ databases">
        <title>Complete genome analysis of Roseomonas KG 17.1 : a prolific producer of plant growth promoters.</title>
        <authorList>
            <person name="Saadouli I."/>
            <person name="Najjari A."/>
            <person name="Mosbah A."/>
            <person name="Ouzari H.I."/>
        </authorList>
    </citation>
    <scope>NUCLEOTIDE SEQUENCE [LARGE SCALE GENOMIC DNA]</scope>
    <source>
        <strain evidence="2 3">KG17-1</strain>
    </source>
</reference>
<proteinExistence type="predicted"/>
<organism evidence="2 3">
    <name type="scientific">Teichococcus vastitatis</name>
    <dbReference type="NCBI Taxonomy" id="2307076"/>
    <lineage>
        <taxon>Bacteria</taxon>
        <taxon>Pseudomonadati</taxon>
        <taxon>Pseudomonadota</taxon>
        <taxon>Alphaproteobacteria</taxon>
        <taxon>Acetobacterales</taxon>
        <taxon>Roseomonadaceae</taxon>
        <taxon>Roseomonas</taxon>
    </lineage>
</organism>
<comment type="caution">
    <text evidence="2">The sequence shown here is derived from an EMBL/GenBank/DDBJ whole genome shotgun (WGS) entry which is preliminary data.</text>
</comment>
<name>A0ABS9W438_9PROT</name>
<dbReference type="RefSeq" id="WP_157985765.1">
    <property type="nucleotide sequence ID" value="NZ_JALBUU010000004.1"/>
</dbReference>